<dbReference type="Proteomes" id="UP001234916">
    <property type="component" value="Chromosome"/>
</dbReference>
<dbReference type="KEGG" id="npv:OHM77_01745"/>
<reference evidence="6" key="1">
    <citation type="journal article" date="2023" name="Nat. Microbiol.">
        <title>Enrichment and characterization of a nitric oxide-reducing microbial community in a continuous bioreactor.</title>
        <authorList>
            <person name="Garrido-Amador P."/>
            <person name="Stortenbeker N."/>
            <person name="Wessels H.J.C.T."/>
            <person name="Speth D.R."/>
            <person name="Garcia-Heredia I."/>
            <person name="Kartal B."/>
        </authorList>
    </citation>
    <scope>NUCLEOTIDE SEQUENCE</scope>
    <source>
        <strain evidence="6">MAG1</strain>
    </source>
</reference>
<dbReference type="InterPro" id="IPR003749">
    <property type="entry name" value="ThiS/MoaD-like"/>
</dbReference>
<evidence type="ECO:0000256" key="5">
    <source>
        <dbReference type="ARBA" id="ARBA00024247"/>
    </source>
</evidence>
<dbReference type="CDD" id="cd00754">
    <property type="entry name" value="Ubl_MoaD"/>
    <property type="match status" value="1"/>
</dbReference>
<accession>A0AA49FL66</accession>
<proteinExistence type="inferred from homology"/>
<comment type="similarity">
    <text evidence="4">Belongs to the MoaD family.</text>
</comment>
<dbReference type="InterPro" id="IPR016155">
    <property type="entry name" value="Mopterin_synth/thiamin_S_b"/>
</dbReference>
<dbReference type="PANTHER" id="PTHR33359:SF1">
    <property type="entry name" value="MOLYBDOPTERIN SYNTHASE SULFUR CARRIER SUBUNIT"/>
    <property type="match status" value="1"/>
</dbReference>
<dbReference type="Gene3D" id="3.10.20.30">
    <property type="match status" value="1"/>
</dbReference>
<dbReference type="FunFam" id="3.10.20.30:FF:000010">
    <property type="entry name" value="Molybdopterin synthase sulfur carrier subunit"/>
    <property type="match status" value="1"/>
</dbReference>
<dbReference type="GO" id="GO:1990133">
    <property type="term" value="C:molybdopterin adenylyltransferase complex"/>
    <property type="evidence" value="ECO:0007669"/>
    <property type="project" value="TreeGrafter"/>
</dbReference>
<name>A0AA49FL66_9PROT</name>
<dbReference type="InterPro" id="IPR044672">
    <property type="entry name" value="MOCS2A"/>
</dbReference>
<gene>
    <name evidence="6" type="primary">moaD</name>
    <name evidence="6" type="ORF">OHM77_01745</name>
</gene>
<dbReference type="AlphaFoldDB" id="A0AA49FL66"/>
<dbReference type="Pfam" id="PF02597">
    <property type="entry name" value="ThiS"/>
    <property type="match status" value="1"/>
</dbReference>
<comment type="pathway">
    <text evidence="1">Cofactor biosynthesis; molybdopterin biosynthesis.</text>
</comment>
<evidence type="ECO:0000256" key="1">
    <source>
        <dbReference type="ARBA" id="ARBA00005046"/>
    </source>
</evidence>
<dbReference type="PANTHER" id="PTHR33359">
    <property type="entry name" value="MOLYBDOPTERIN SYNTHASE SULFUR CARRIER SUBUNIT"/>
    <property type="match status" value="1"/>
</dbReference>
<keyword evidence="2" id="KW-0547">Nucleotide-binding</keyword>
<dbReference type="NCBIfam" id="TIGR01682">
    <property type="entry name" value="moaD"/>
    <property type="match status" value="1"/>
</dbReference>
<keyword evidence="3" id="KW-0501">Molybdenum cofactor biosynthesis</keyword>
<dbReference type="EMBL" id="CP107246">
    <property type="protein sequence ID" value="WIM06041.1"/>
    <property type="molecule type" value="Genomic_DNA"/>
</dbReference>
<protein>
    <recommendedName>
        <fullName evidence="5">Molybdopterin synthase sulfur carrier subunit</fullName>
    </recommendedName>
</protein>
<dbReference type="GO" id="GO:0000166">
    <property type="term" value="F:nucleotide binding"/>
    <property type="evidence" value="ECO:0007669"/>
    <property type="project" value="UniProtKB-KW"/>
</dbReference>
<dbReference type="GO" id="GO:0006777">
    <property type="term" value="P:Mo-molybdopterin cofactor biosynthetic process"/>
    <property type="evidence" value="ECO:0007669"/>
    <property type="project" value="UniProtKB-KW"/>
</dbReference>
<dbReference type="SUPFAM" id="SSF54285">
    <property type="entry name" value="MoaD/ThiS"/>
    <property type="match status" value="1"/>
</dbReference>
<sequence length="85" mass="8763">MSKVNVLYFASLRESLGVSGEELELPAGVATAGALRDHLAGRGDPWGALKTAKNLRIAVNQSMVSPEAPVAVGDEVAFFPPVTGG</sequence>
<evidence type="ECO:0000313" key="6">
    <source>
        <dbReference type="EMBL" id="WIM06041.1"/>
    </source>
</evidence>
<evidence type="ECO:0000256" key="4">
    <source>
        <dbReference type="ARBA" id="ARBA00024200"/>
    </source>
</evidence>
<evidence type="ECO:0000256" key="3">
    <source>
        <dbReference type="ARBA" id="ARBA00023150"/>
    </source>
</evidence>
<dbReference type="InterPro" id="IPR012675">
    <property type="entry name" value="Beta-grasp_dom_sf"/>
</dbReference>
<evidence type="ECO:0000256" key="2">
    <source>
        <dbReference type="ARBA" id="ARBA00022741"/>
    </source>
</evidence>
<organism evidence="6">
    <name type="scientific">Candidatus Nitricoxidivorans perseverans</name>
    <dbReference type="NCBI Taxonomy" id="2975601"/>
    <lineage>
        <taxon>Bacteria</taxon>
        <taxon>Pseudomonadati</taxon>
        <taxon>Pseudomonadota</taxon>
        <taxon>Betaproteobacteria</taxon>
        <taxon>Nitrosomonadales</taxon>
        <taxon>Sterolibacteriaceae</taxon>
        <taxon>Candidatus Nitricoxidivorans</taxon>
    </lineage>
</organism>